<accession>X1CNR7</accession>
<organism evidence="1">
    <name type="scientific">marine sediment metagenome</name>
    <dbReference type="NCBI Taxonomy" id="412755"/>
    <lineage>
        <taxon>unclassified sequences</taxon>
        <taxon>metagenomes</taxon>
        <taxon>ecological metagenomes</taxon>
    </lineage>
</organism>
<protein>
    <submittedName>
        <fullName evidence="1">Uncharacterized protein</fullName>
    </submittedName>
</protein>
<comment type="caution">
    <text evidence="1">The sequence shown here is derived from an EMBL/GenBank/DDBJ whole genome shotgun (WGS) entry which is preliminary data.</text>
</comment>
<sequence>MVGLDREKLKHVEENTAGQIKDSAIWDGVGKPIYSPGHHDRISYCVEILSRLPWTRLLDLGPMAAPVIRLYDLWLRGENACFDA</sequence>
<name>X1CNR7_9ZZZZ</name>
<reference evidence="1" key="1">
    <citation type="journal article" date="2014" name="Front. Microbiol.">
        <title>High frequency of phylogenetically diverse reductive dehalogenase-homologous genes in deep subseafloor sedimentary metagenomes.</title>
        <authorList>
            <person name="Kawai M."/>
            <person name="Futagami T."/>
            <person name="Toyoda A."/>
            <person name="Takaki Y."/>
            <person name="Nishi S."/>
            <person name="Hori S."/>
            <person name="Arai W."/>
            <person name="Tsubouchi T."/>
            <person name="Morono Y."/>
            <person name="Uchiyama I."/>
            <person name="Ito T."/>
            <person name="Fujiyama A."/>
            <person name="Inagaki F."/>
            <person name="Takami H."/>
        </authorList>
    </citation>
    <scope>NUCLEOTIDE SEQUENCE</scope>
    <source>
        <strain evidence="1">Expedition CK06-06</strain>
    </source>
</reference>
<proteinExistence type="predicted"/>
<dbReference type="AlphaFoldDB" id="X1CNR7"/>
<feature type="non-terminal residue" evidence="1">
    <location>
        <position position="84"/>
    </location>
</feature>
<gene>
    <name evidence="1" type="ORF">S01H4_41257</name>
</gene>
<dbReference type="EMBL" id="BART01022549">
    <property type="protein sequence ID" value="GAG97788.1"/>
    <property type="molecule type" value="Genomic_DNA"/>
</dbReference>
<evidence type="ECO:0000313" key="1">
    <source>
        <dbReference type="EMBL" id="GAG97788.1"/>
    </source>
</evidence>